<dbReference type="Pfam" id="PF04023">
    <property type="entry name" value="FeoA"/>
    <property type="match status" value="1"/>
</dbReference>
<dbReference type="InterPro" id="IPR008988">
    <property type="entry name" value="Transcriptional_repressor_C"/>
</dbReference>
<dbReference type="SUPFAM" id="SSF50037">
    <property type="entry name" value="C-terminal domain of transcriptional repressors"/>
    <property type="match status" value="1"/>
</dbReference>
<dbReference type="PANTHER" id="PTHR42954">
    <property type="entry name" value="FE(2+) TRANSPORT PROTEIN A"/>
    <property type="match status" value="1"/>
</dbReference>
<proteinExistence type="predicted"/>
<comment type="caution">
    <text evidence="3">The sequence shown here is derived from an EMBL/GenBank/DDBJ whole genome shotgun (WGS) entry which is preliminary data.</text>
</comment>
<dbReference type="InterPro" id="IPR052713">
    <property type="entry name" value="FeoA"/>
</dbReference>
<keyword evidence="4" id="KW-1185">Reference proteome</keyword>
<dbReference type="Proteomes" id="UP000481872">
    <property type="component" value="Unassembled WGS sequence"/>
</dbReference>
<keyword evidence="1" id="KW-0408">Iron</keyword>
<dbReference type="GO" id="GO:0046914">
    <property type="term" value="F:transition metal ion binding"/>
    <property type="evidence" value="ECO:0007669"/>
    <property type="project" value="InterPro"/>
</dbReference>
<dbReference type="EMBL" id="JAAGPU010000009">
    <property type="protein sequence ID" value="NEU04547.1"/>
    <property type="molecule type" value="Genomic_DNA"/>
</dbReference>
<protein>
    <submittedName>
        <fullName evidence="3">Ferrous iron transport protein A</fullName>
    </submittedName>
</protein>
<dbReference type="PANTHER" id="PTHR42954:SF2">
    <property type="entry name" value="FE(2+) TRANSPORT PROTEIN A"/>
    <property type="match status" value="1"/>
</dbReference>
<evidence type="ECO:0000313" key="3">
    <source>
        <dbReference type="EMBL" id="NEU04547.1"/>
    </source>
</evidence>
<evidence type="ECO:0000313" key="4">
    <source>
        <dbReference type="Proteomes" id="UP000481872"/>
    </source>
</evidence>
<gene>
    <name evidence="3" type="ORF">G3M99_06665</name>
</gene>
<evidence type="ECO:0000256" key="1">
    <source>
        <dbReference type="ARBA" id="ARBA00023004"/>
    </source>
</evidence>
<organism evidence="3 4">
    <name type="scientific">Clostridium senegalense</name>
    <dbReference type="NCBI Taxonomy" id="1465809"/>
    <lineage>
        <taxon>Bacteria</taxon>
        <taxon>Bacillati</taxon>
        <taxon>Bacillota</taxon>
        <taxon>Clostridia</taxon>
        <taxon>Eubacteriales</taxon>
        <taxon>Clostridiaceae</taxon>
        <taxon>Clostridium</taxon>
    </lineage>
</organism>
<dbReference type="AlphaFoldDB" id="A0A6M0H202"/>
<dbReference type="RefSeq" id="WP_199869605.1">
    <property type="nucleotide sequence ID" value="NZ_JAAGPU010000009.1"/>
</dbReference>
<reference evidence="3 4" key="1">
    <citation type="submission" date="2020-02" db="EMBL/GenBank/DDBJ databases">
        <title>Genome assembly of a novel Clostridium senegalense strain.</title>
        <authorList>
            <person name="Gupta T.B."/>
            <person name="Jauregui R."/>
            <person name="Maclean P."/>
            <person name="Nawarathana A."/>
            <person name="Brightwell G."/>
        </authorList>
    </citation>
    <scope>NUCLEOTIDE SEQUENCE [LARGE SCALE GENOMIC DNA]</scope>
    <source>
        <strain evidence="3 4">AGRFS4</strain>
    </source>
</reference>
<dbReference type="Gene3D" id="2.30.30.90">
    <property type="match status" value="1"/>
</dbReference>
<dbReference type="InterPro" id="IPR038157">
    <property type="entry name" value="FeoA_core_dom"/>
</dbReference>
<name>A0A6M0H202_9CLOT</name>
<dbReference type="InterPro" id="IPR007167">
    <property type="entry name" value="Fe-transptr_FeoA-like"/>
</dbReference>
<dbReference type="SMART" id="SM00899">
    <property type="entry name" value="FeoA"/>
    <property type="match status" value="1"/>
</dbReference>
<sequence length="81" mass="9174">MEDKIFKLSECEVGETVEIKSVLSTGLSKQRLLDLGFVPSTKIYILRESPFGEPVAYLIRETCIALRQEESENILVKKSIL</sequence>
<evidence type="ECO:0000259" key="2">
    <source>
        <dbReference type="SMART" id="SM00899"/>
    </source>
</evidence>
<feature type="domain" description="Ferrous iron transporter FeoA-like" evidence="2">
    <location>
        <begin position="6"/>
        <end position="78"/>
    </location>
</feature>
<accession>A0A6M0H202</accession>